<evidence type="ECO:0008006" key="2">
    <source>
        <dbReference type="Google" id="ProtNLM"/>
    </source>
</evidence>
<sequence length="342" mass="36168">MEMIHMANNITTLTDSNIFGSFSGTTATTEVISLPSGTYSGMNLVIDYTLTSTDPFDNGAINDLFDTVELKIAGVTQWRLRSGQLHRFTQLCALRQIDGENVFGHSQDLGAAKIATTAYYIDTTPTTATQHRASFYLMAGYVGASDVTLEITVDPANLTGVTLTALSMSVKVGMIASGSSAVTTTKVDIREETSEVRNDITTVSPINMIYVDTATADDLTRIEAPGVNITNPEIFTDTFAYATGVKMQGTTKSYLVYGPFRPGQLSVTGNTAEARTIYLFDAPSGSGGRIAVTAPSRTGNGLASAAVPAAASLTPAVRRLTGRSGPAMNVLGGFNILQRRGL</sequence>
<comment type="caution">
    <text evidence="1">The sequence shown here is derived from an EMBL/GenBank/DDBJ whole genome shotgun (WGS) entry which is preliminary data.</text>
</comment>
<accession>A0A2V0RKE3</accession>
<reference evidence="1" key="1">
    <citation type="submission" date="2017-04" db="EMBL/GenBank/DDBJ databases">
        <title>Unveiling RNA virosphere associated with marine microorganisms.</title>
        <authorList>
            <person name="Urayama S."/>
            <person name="Takaki Y."/>
            <person name="Nishi S."/>
            <person name="Yoshida Y."/>
            <person name="Deguchi S."/>
            <person name="Takai K."/>
            <person name="Nunoura T."/>
        </authorList>
    </citation>
    <scope>NUCLEOTIDE SEQUENCE</scope>
</reference>
<name>A0A2V0RKE3_9ZZZZ</name>
<proteinExistence type="predicted"/>
<dbReference type="EMBL" id="BDQA01000504">
    <property type="protein sequence ID" value="GBH21982.1"/>
    <property type="molecule type" value="Genomic_RNA"/>
</dbReference>
<organism evidence="1">
    <name type="scientific">viral metagenome</name>
    <dbReference type="NCBI Taxonomy" id="1070528"/>
    <lineage>
        <taxon>unclassified sequences</taxon>
        <taxon>metagenomes</taxon>
        <taxon>organismal metagenomes</taxon>
    </lineage>
</organism>
<dbReference type="AlphaFoldDB" id="A0A2V0RKE3"/>
<evidence type="ECO:0000313" key="1">
    <source>
        <dbReference type="EMBL" id="GBH21982.1"/>
    </source>
</evidence>
<protein>
    <recommendedName>
        <fullName evidence="2">Tail protein</fullName>
    </recommendedName>
</protein>